<accession>A0A6N6VZ56</accession>
<evidence type="ECO:0000256" key="4">
    <source>
        <dbReference type="ARBA" id="ARBA00022448"/>
    </source>
</evidence>
<evidence type="ECO:0000256" key="14">
    <source>
        <dbReference type="SAM" id="MobiDB-lite"/>
    </source>
</evidence>
<evidence type="ECO:0000256" key="12">
    <source>
        <dbReference type="ARBA" id="ARBA00033342"/>
    </source>
</evidence>
<dbReference type="AlphaFoldDB" id="A0A6N6VZ56"/>
<dbReference type="InterPro" id="IPR001708">
    <property type="entry name" value="YidC/ALB3/OXA1/COX18"/>
</dbReference>
<dbReference type="Proteomes" id="UP000437748">
    <property type="component" value="Unassembled WGS sequence"/>
</dbReference>
<evidence type="ECO:0000256" key="1">
    <source>
        <dbReference type="ARBA" id="ARBA00004429"/>
    </source>
</evidence>
<dbReference type="OrthoDB" id="5287735at2"/>
<dbReference type="NCBIfam" id="TIGR03592">
    <property type="entry name" value="yidC_oxa1_cterm"/>
    <property type="match status" value="1"/>
</dbReference>
<feature type="transmembrane region" description="Helical" evidence="13">
    <location>
        <begin position="6"/>
        <end position="27"/>
    </location>
</feature>
<sequence length="574" mass="64639">MKKETIGFMLGLFVLFGGYFAVNNHYAQKQQQEMNERQNNLKATQPKNHTSPNESMAATPQATTSIASNVQSQATSLPVPEKEVALQPLTVANPADLIIKKSYATFEFTPVGGCLGNNSLVGEKLAYDDPSPVSVVQNYYICKAYGFRIGTLDLREQPAGISKTPQGDLQIVQRAGGLEITRVFKFSDKNYSGDLQIIIKNISQSPQNTNVDFELGATSDNKNHGGMFSSVPPQYHSAAVRLPDGKVLREFTPFDESAGPKTLLNESGSFFSWMTADSLYWMNTVMPLNQMPVGFEIMRTGFNYGKDALSQVDQTGYQAWVKQPVNLAIGQSVVYNYKIYIGPKNETILKDFDQYHLSETIDYGFFKIIARPMYHIIYFIHGLVNNWGIAIIILTILINIIFLPLQIKGYASAQKLQVIQPQMKALQEKYKEDKQALQRETMALMSKSGVNPLSGCLPLLPQIPVFFALDSCLRHTFDLRQSPFFFWIKDLTQHDPYFVLPILMAFLMIGYQKMMPMPSMDPTQAKMMKFLPILFSVFMVFYPSGLALYVITNTLISMIRQAFLTRHYKKASAK</sequence>
<comment type="caution">
    <text evidence="17">The sequence shown here is derived from an EMBL/GenBank/DDBJ whole genome shotgun (WGS) entry which is preliminary data.</text>
</comment>
<dbReference type="GO" id="GO:0032977">
    <property type="term" value="F:membrane insertase activity"/>
    <property type="evidence" value="ECO:0007669"/>
    <property type="project" value="InterPro"/>
</dbReference>
<dbReference type="Pfam" id="PF14849">
    <property type="entry name" value="YidC_periplas"/>
    <property type="match status" value="1"/>
</dbReference>
<keyword evidence="18" id="KW-1185">Reference proteome</keyword>
<keyword evidence="5 13" id="KW-1003">Cell membrane</keyword>
<evidence type="ECO:0000313" key="18">
    <source>
        <dbReference type="Proteomes" id="UP000437748"/>
    </source>
</evidence>
<keyword evidence="4 13" id="KW-0813">Transport</keyword>
<feature type="transmembrane region" description="Helical" evidence="13">
    <location>
        <begin position="494"/>
        <end position="511"/>
    </location>
</feature>
<keyword evidence="9 13" id="KW-0472">Membrane</keyword>
<dbReference type="GO" id="GO:0051205">
    <property type="term" value="P:protein insertion into membrane"/>
    <property type="evidence" value="ECO:0007669"/>
    <property type="project" value="TreeGrafter"/>
</dbReference>
<feature type="region of interest" description="Disordered" evidence="14">
    <location>
        <begin position="30"/>
        <end position="65"/>
    </location>
</feature>
<dbReference type="PRINTS" id="PR01900">
    <property type="entry name" value="YIDCPROTEIN"/>
</dbReference>
<proteinExistence type="inferred from homology"/>
<dbReference type="InterPro" id="IPR047196">
    <property type="entry name" value="YidC_ALB_C"/>
</dbReference>
<evidence type="ECO:0000256" key="7">
    <source>
        <dbReference type="ARBA" id="ARBA00022927"/>
    </source>
</evidence>
<evidence type="ECO:0000256" key="13">
    <source>
        <dbReference type="HAMAP-Rule" id="MF_01810"/>
    </source>
</evidence>
<reference evidence="17 18" key="1">
    <citation type="submission" date="2019-10" db="EMBL/GenBank/DDBJ databases">
        <title>New species of Slilvanegrellaceae.</title>
        <authorList>
            <person name="Pitt A."/>
            <person name="Hahn M.W."/>
        </authorList>
    </citation>
    <scope>NUCLEOTIDE SEQUENCE [LARGE SCALE GENOMIC DNA]</scope>
    <source>
        <strain evidence="17 18">SP-Ram-0.45-NSY-1</strain>
    </source>
</reference>
<dbReference type="InterPro" id="IPR028055">
    <property type="entry name" value="YidC/Oxa/ALB_C"/>
</dbReference>
<dbReference type="RefSeq" id="WP_153418038.1">
    <property type="nucleotide sequence ID" value="NZ_WFLM01000001.1"/>
</dbReference>
<organism evidence="17 18">
    <name type="scientific">Silvanigrella paludirubra</name>
    <dbReference type="NCBI Taxonomy" id="2499159"/>
    <lineage>
        <taxon>Bacteria</taxon>
        <taxon>Pseudomonadati</taxon>
        <taxon>Bdellovibrionota</taxon>
        <taxon>Oligoflexia</taxon>
        <taxon>Silvanigrellales</taxon>
        <taxon>Silvanigrellaceae</taxon>
        <taxon>Silvanigrella</taxon>
    </lineage>
</organism>
<name>A0A6N6VZ56_9BACT</name>
<evidence type="ECO:0000256" key="8">
    <source>
        <dbReference type="ARBA" id="ARBA00022989"/>
    </source>
</evidence>
<evidence type="ECO:0000259" key="15">
    <source>
        <dbReference type="Pfam" id="PF02096"/>
    </source>
</evidence>
<dbReference type="PRINTS" id="PR00701">
    <property type="entry name" value="60KDINNERMP"/>
</dbReference>
<dbReference type="InterPro" id="IPR038221">
    <property type="entry name" value="YidC_periplasmic_sf"/>
</dbReference>
<dbReference type="InterPro" id="IPR028053">
    <property type="entry name" value="Membr_insert_YidC_N"/>
</dbReference>
<dbReference type="GO" id="GO:0015031">
    <property type="term" value="P:protein transport"/>
    <property type="evidence" value="ECO:0007669"/>
    <property type="project" value="UniProtKB-KW"/>
</dbReference>
<feature type="domain" description="Membrane insertase YidC N-terminal" evidence="16">
    <location>
        <begin position="174"/>
        <end position="375"/>
    </location>
</feature>
<gene>
    <name evidence="13 17" type="primary">yidC</name>
    <name evidence="17" type="ORF">GCL60_00990</name>
</gene>
<feature type="transmembrane region" description="Helical" evidence="13">
    <location>
        <begin position="376"/>
        <end position="402"/>
    </location>
</feature>
<comment type="subcellular location">
    <subcellularLocation>
        <location evidence="1">Cell inner membrane</location>
        <topology evidence="1">Multi-pass membrane protein</topology>
    </subcellularLocation>
    <subcellularLocation>
        <location evidence="13">Cell membrane</location>
        <topology evidence="13">Multi-pass membrane protein</topology>
    </subcellularLocation>
</comment>
<dbReference type="Pfam" id="PF02096">
    <property type="entry name" value="60KD_IMP"/>
    <property type="match status" value="1"/>
</dbReference>
<evidence type="ECO:0000256" key="10">
    <source>
        <dbReference type="ARBA" id="ARBA00023186"/>
    </source>
</evidence>
<dbReference type="NCBIfam" id="TIGR03593">
    <property type="entry name" value="yidC_nterm"/>
    <property type="match status" value="1"/>
</dbReference>
<feature type="transmembrane region" description="Helical" evidence="13">
    <location>
        <begin position="531"/>
        <end position="551"/>
    </location>
</feature>
<comment type="function">
    <text evidence="13">Required for the insertion and/or proper folding and/or complex formation of integral membrane proteins into the membrane. Involved in integration of membrane proteins that insert both dependently and independently of the Sec translocase complex, as well as at least some lipoproteins. Aids folding of multispanning membrane proteins.</text>
</comment>
<comment type="subunit">
    <text evidence="13">Interacts with the Sec translocase complex via SecD. Specifically interacts with transmembrane segments of nascent integral membrane proteins during membrane integration.</text>
</comment>
<comment type="similarity">
    <text evidence="2 13">Belongs to the OXA1/ALB3/YidC family. Type 1 subfamily.</text>
</comment>
<keyword evidence="10 13" id="KW-0143">Chaperone</keyword>
<evidence type="ECO:0000259" key="16">
    <source>
        <dbReference type="Pfam" id="PF14849"/>
    </source>
</evidence>
<evidence type="ECO:0000256" key="6">
    <source>
        <dbReference type="ARBA" id="ARBA00022692"/>
    </source>
</evidence>
<dbReference type="PANTHER" id="PTHR12428:SF65">
    <property type="entry name" value="CYTOCHROME C OXIDASE ASSEMBLY PROTEIN COX18, MITOCHONDRIAL"/>
    <property type="match status" value="1"/>
</dbReference>
<dbReference type="Gene3D" id="2.70.98.90">
    <property type="match status" value="1"/>
</dbReference>
<dbReference type="CDD" id="cd20070">
    <property type="entry name" value="5TM_YidC_Alb3"/>
    <property type="match status" value="1"/>
</dbReference>
<evidence type="ECO:0000256" key="11">
    <source>
        <dbReference type="ARBA" id="ARBA00033245"/>
    </source>
</evidence>
<evidence type="ECO:0000256" key="2">
    <source>
        <dbReference type="ARBA" id="ARBA00010527"/>
    </source>
</evidence>
<feature type="domain" description="Membrane insertase YidC/Oxa/ALB C-terminal" evidence="15">
    <location>
        <begin position="387"/>
        <end position="565"/>
    </location>
</feature>
<dbReference type="GO" id="GO:0005886">
    <property type="term" value="C:plasma membrane"/>
    <property type="evidence" value="ECO:0007669"/>
    <property type="project" value="UniProtKB-SubCell"/>
</dbReference>
<dbReference type="EMBL" id="WFLM01000001">
    <property type="protein sequence ID" value="KAB8040522.1"/>
    <property type="molecule type" value="Genomic_DNA"/>
</dbReference>
<evidence type="ECO:0000256" key="9">
    <source>
        <dbReference type="ARBA" id="ARBA00023136"/>
    </source>
</evidence>
<evidence type="ECO:0000256" key="3">
    <source>
        <dbReference type="ARBA" id="ARBA00015325"/>
    </source>
</evidence>
<evidence type="ECO:0000313" key="17">
    <source>
        <dbReference type="EMBL" id="KAB8040522.1"/>
    </source>
</evidence>
<dbReference type="PANTHER" id="PTHR12428">
    <property type="entry name" value="OXA1"/>
    <property type="match status" value="1"/>
</dbReference>
<keyword evidence="6 13" id="KW-0812">Transmembrane</keyword>
<evidence type="ECO:0000256" key="5">
    <source>
        <dbReference type="ARBA" id="ARBA00022475"/>
    </source>
</evidence>
<dbReference type="InterPro" id="IPR019998">
    <property type="entry name" value="Membr_insert_YidC"/>
</dbReference>
<dbReference type="HAMAP" id="MF_01810">
    <property type="entry name" value="YidC_type1"/>
    <property type="match status" value="1"/>
</dbReference>
<keyword evidence="7 13" id="KW-0653">Protein transport</keyword>
<protein>
    <recommendedName>
        <fullName evidence="3 13">Membrane protein insertase YidC</fullName>
    </recommendedName>
    <alternativeName>
        <fullName evidence="12 13">Foldase YidC</fullName>
    </alternativeName>
    <alternativeName>
        <fullName evidence="11 13">Membrane integrase YidC</fullName>
    </alternativeName>
    <alternativeName>
        <fullName evidence="13">Membrane protein YidC</fullName>
    </alternativeName>
</protein>
<dbReference type="CDD" id="cd19961">
    <property type="entry name" value="EcYidC-like_peri"/>
    <property type="match status" value="1"/>
</dbReference>
<keyword evidence="8 13" id="KW-1133">Transmembrane helix</keyword>